<dbReference type="NCBIfam" id="TIGR00621">
    <property type="entry name" value="ssb"/>
    <property type="match status" value="1"/>
</dbReference>
<dbReference type="HAMAP" id="MF_00984">
    <property type="entry name" value="SSB"/>
    <property type="match status" value="1"/>
</dbReference>
<dbReference type="InterPro" id="IPR000424">
    <property type="entry name" value="Primosome_PriB/ssb"/>
</dbReference>
<dbReference type="Gene3D" id="2.40.50.140">
    <property type="entry name" value="Nucleic acid-binding proteins"/>
    <property type="match status" value="1"/>
</dbReference>
<dbReference type="GO" id="GO:0006260">
    <property type="term" value="P:DNA replication"/>
    <property type="evidence" value="ECO:0007669"/>
    <property type="project" value="InterPro"/>
</dbReference>
<dbReference type="SUPFAM" id="SSF50249">
    <property type="entry name" value="Nucleic acid-binding proteins"/>
    <property type="match status" value="1"/>
</dbReference>
<proteinExistence type="inferred from homology"/>
<evidence type="ECO:0000313" key="6">
    <source>
        <dbReference type="Proteomes" id="UP000707356"/>
    </source>
</evidence>
<dbReference type="EMBL" id="JAHHHV010000077">
    <property type="protein sequence ID" value="MBW4467457.1"/>
    <property type="molecule type" value="Genomic_DNA"/>
</dbReference>
<dbReference type="GO" id="GO:0003697">
    <property type="term" value="F:single-stranded DNA binding"/>
    <property type="evidence" value="ECO:0007669"/>
    <property type="project" value="UniProtKB-UniRule"/>
</dbReference>
<accession>A0A951PDP4</accession>
<evidence type="ECO:0000256" key="4">
    <source>
        <dbReference type="SAM" id="MobiDB-lite"/>
    </source>
</evidence>
<protein>
    <recommendedName>
        <fullName evidence="2 3">Single-stranded DNA-binding protein</fullName>
        <shortName evidence="2">SSB</shortName>
    </recommendedName>
</protein>
<feature type="compositionally biased region" description="Gly residues" evidence="4">
    <location>
        <begin position="110"/>
        <end position="124"/>
    </location>
</feature>
<comment type="caution">
    <text evidence="2">Lacks conserved residue(s) required for the propagation of feature annotation.</text>
</comment>
<reference evidence="5" key="1">
    <citation type="submission" date="2021-05" db="EMBL/GenBank/DDBJ databases">
        <authorList>
            <person name="Pietrasiak N."/>
            <person name="Ward R."/>
            <person name="Stajich J.E."/>
            <person name="Kurbessoian T."/>
        </authorList>
    </citation>
    <scope>NUCLEOTIDE SEQUENCE</scope>
    <source>
        <strain evidence="5">GSE-TBD4-15B</strain>
    </source>
</reference>
<dbReference type="InterPro" id="IPR012340">
    <property type="entry name" value="NA-bd_OB-fold"/>
</dbReference>
<dbReference type="PANTHER" id="PTHR10302:SF0">
    <property type="entry name" value="SINGLE-STRANDED DNA-BINDING PROTEIN, MITOCHONDRIAL"/>
    <property type="match status" value="1"/>
</dbReference>
<evidence type="ECO:0000313" key="5">
    <source>
        <dbReference type="EMBL" id="MBW4467457.1"/>
    </source>
</evidence>
<reference evidence="5" key="2">
    <citation type="journal article" date="2022" name="Microbiol. Resour. Announc.">
        <title>Metagenome Sequencing to Explore Phylogenomics of Terrestrial Cyanobacteria.</title>
        <authorList>
            <person name="Ward R.D."/>
            <person name="Stajich J.E."/>
            <person name="Johansen J.R."/>
            <person name="Huntemann M."/>
            <person name="Clum A."/>
            <person name="Foster B."/>
            <person name="Foster B."/>
            <person name="Roux S."/>
            <person name="Palaniappan K."/>
            <person name="Varghese N."/>
            <person name="Mukherjee S."/>
            <person name="Reddy T.B.K."/>
            <person name="Daum C."/>
            <person name="Copeland A."/>
            <person name="Chen I.A."/>
            <person name="Ivanova N.N."/>
            <person name="Kyrpides N.C."/>
            <person name="Shapiro N."/>
            <person name="Eloe-Fadrosh E.A."/>
            <person name="Pietrasiak N."/>
        </authorList>
    </citation>
    <scope>NUCLEOTIDE SEQUENCE</scope>
    <source>
        <strain evidence="5">GSE-TBD4-15B</strain>
    </source>
</reference>
<comment type="caution">
    <text evidence="5">The sequence shown here is derived from an EMBL/GenBank/DDBJ whole genome shotgun (WGS) entry which is preliminary data.</text>
</comment>
<dbReference type="GO" id="GO:0009295">
    <property type="term" value="C:nucleoid"/>
    <property type="evidence" value="ECO:0007669"/>
    <property type="project" value="TreeGrafter"/>
</dbReference>
<evidence type="ECO:0000256" key="2">
    <source>
        <dbReference type="HAMAP-Rule" id="MF_00984"/>
    </source>
</evidence>
<feature type="region of interest" description="Disordered" evidence="4">
    <location>
        <begin position="104"/>
        <end position="124"/>
    </location>
</feature>
<name>A0A951PDP4_9CYAN</name>
<gene>
    <name evidence="5" type="ORF">KME07_18680</name>
</gene>
<dbReference type="InterPro" id="IPR011344">
    <property type="entry name" value="ssDNA-bd"/>
</dbReference>
<dbReference type="PIRSF" id="PIRSF002070">
    <property type="entry name" value="SSB"/>
    <property type="match status" value="1"/>
</dbReference>
<dbReference type="CDD" id="cd04496">
    <property type="entry name" value="SSB_OBF"/>
    <property type="match status" value="1"/>
</dbReference>
<evidence type="ECO:0000256" key="3">
    <source>
        <dbReference type="PIRNR" id="PIRNR002070"/>
    </source>
</evidence>
<sequence>MSLNVVTLVGRVGGDPDVKYFESGAVKCSLTLAVKRISRNSDEPDWFNLELWGKPAETAANYVRKGGLIGVSGALKFDTWQDRNTGVNRSKPIVRVDRLELLGSRRDNESGGGDSGYSGGGEEF</sequence>
<keyword evidence="1 2" id="KW-0238">DNA-binding</keyword>
<dbReference type="PANTHER" id="PTHR10302">
    <property type="entry name" value="SINGLE-STRANDED DNA-BINDING PROTEIN"/>
    <property type="match status" value="1"/>
</dbReference>
<evidence type="ECO:0000256" key="1">
    <source>
        <dbReference type="ARBA" id="ARBA00023125"/>
    </source>
</evidence>
<comment type="subunit">
    <text evidence="2">Homotetramer.</text>
</comment>
<dbReference type="AlphaFoldDB" id="A0A951PDP4"/>
<organism evidence="5 6">
    <name type="scientific">Pegethrix bostrychoides GSE-TBD4-15B</name>
    <dbReference type="NCBI Taxonomy" id="2839662"/>
    <lineage>
        <taxon>Bacteria</taxon>
        <taxon>Bacillati</taxon>
        <taxon>Cyanobacteriota</taxon>
        <taxon>Cyanophyceae</taxon>
        <taxon>Oculatellales</taxon>
        <taxon>Oculatellaceae</taxon>
        <taxon>Pegethrix</taxon>
    </lineage>
</organism>
<dbReference type="NCBIfam" id="NF005674">
    <property type="entry name" value="PRK07459.1"/>
    <property type="match status" value="1"/>
</dbReference>
<dbReference type="Pfam" id="PF00436">
    <property type="entry name" value="SSB"/>
    <property type="match status" value="1"/>
</dbReference>
<dbReference type="Proteomes" id="UP000707356">
    <property type="component" value="Unassembled WGS sequence"/>
</dbReference>
<dbReference type="PROSITE" id="PS50935">
    <property type="entry name" value="SSB"/>
    <property type="match status" value="1"/>
</dbReference>